<dbReference type="KEGG" id="vg:32878751"/>
<reference evidence="6 7" key="1">
    <citation type="journal article" date="2017" name="J. Gen. Virol.">
        <title>Novel bat adenoviruses with low G+C content shed new light on the evolution of adenoviruses.</title>
        <authorList>
            <person name="Tan B."/>
            <person name="Yang X.L."/>
            <person name="Ge X.Y."/>
            <person name="Peng C."/>
            <person name="Liu H.Z."/>
            <person name="Zhang Y.Z."/>
            <person name="Zhang L.B."/>
            <person name="Shi Z.L."/>
        </authorList>
    </citation>
    <scope>NUCLEOTIDE SEQUENCE [LARGE SCALE GENOMIC DNA]</scope>
    <source>
        <strain evidence="6">WIV17</strain>
    </source>
</reference>
<dbReference type="GO" id="GO:0003677">
    <property type="term" value="F:DNA binding"/>
    <property type="evidence" value="ECO:0007669"/>
    <property type="project" value="UniProtKB-KW"/>
</dbReference>
<dbReference type="GO" id="GO:0019013">
    <property type="term" value="C:viral nucleocapsid"/>
    <property type="evidence" value="ECO:0007669"/>
    <property type="project" value="InterPro"/>
</dbReference>
<keyword evidence="7" id="KW-1185">Reference proteome</keyword>
<evidence type="ECO:0000256" key="2">
    <source>
        <dbReference type="ARBA" id="ARBA00022844"/>
    </source>
</evidence>
<dbReference type="InterPro" id="IPR008393">
    <property type="entry name" value="Adenovirus_late_L2_mu_core"/>
</dbReference>
<sequence>MVKRAVTYRIRVPVARRMIHKNKRRYRHSRHSLNGGFFPALVPLIAAAIGAIPGIASVALEASRKK</sequence>
<name>A0A1X9RIR8_9ADEN</name>
<evidence type="ECO:0000313" key="7">
    <source>
        <dbReference type="Proteomes" id="UP000201453"/>
    </source>
</evidence>
<evidence type="ECO:0000313" key="6">
    <source>
        <dbReference type="EMBL" id="ARQ79754.1"/>
    </source>
</evidence>
<dbReference type="Proteomes" id="UP000201453">
    <property type="component" value="Segment"/>
</dbReference>
<comment type="subcellular location">
    <subcellularLocation>
        <location evidence="1">Virion</location>
    </subcellularLocation>
</comment>
<accession>A0A1X9RIR8</accession>
<dbReference type="Pfam" id="PF05829">
    <property type="entry name" value="Adeno_PX"/>
    <property type="match status" value="1"/>
</dbReference>
<keyword evidence="2" id="KW-0946">Virion</keyword>
<keyword evidence="5" id="KW-1133">Transmembrane helix</keyword>
<evidence type="ECO:0000256" key="4">
    <source>
        <dbReference type="ARBA" id="ARBA00023125"/>
    </source>
</evidence>
<evidence type="ECO:0000256" key="3">
    <source>
        <dbReference type="ARBA" id="ARBA00022921"/>
    </source>
</evidence>
<evidence type="ECO:0000256" key="1">
    <source>
        <dbReference type="ARBA" id="ARBA00004328"/>
    </source>
</evidence>
<keyword evidence="4" id="KW-0238">DNA-binding</keyword>
<keyword evidence="5" id="KW-0472">Membrane</keyword>
<dbReference type="GeneID" id="32878751"/>
<evidence type="ECO:0000256" key="5">
    <source>
        <dbReference type="SAM" id="Phobius"/>
    </source>
</evidence>
<keyword evidence="5" id="KW-0812">Transmembrane</keyword>
<dbReference type="RefSeq" id="YP_009362846.1">
    <property type="nucleotide sequence ID" value="NC_034626.1"/>
</dbReference>
<feature type="transmembrane region" description="Helical" evidence="5">
    <location>
        <begin position="37"/>
        <end position="60"/>
    </location>
</feature>
<proteinExistence type="predicted"/>
<protein>
    <submittedName>
        <fullName evidence="6">PX</fullName>
    </submittedName>
</protein>
<organism evidence="6 7">
    <name type="scientific">Bat mastadenovirus WIV17</name>
    <dbReference type="NCBI Taxonomy" id="1986505"/>
    <lineage>
        <taxon>Viruses</taxon>
        <taxon>Varidnaviria</taxon>
        <taxon>Bamfordvirae</taxon>
        <taxon>Preplasmiviricota</taxon>
        <taxon>Polisuviricotina</taxon>
        <taxon>Pharingeaviricetes</taxon>
        <taxon>Rowavirales</taxon>
        <taxon>Adenoviridae</taxon>
        <taxon>Mastadenovirus</taxon>
        <taxon>Mastadenovirus pteropodidae</taxon>
    </lineage>
</organism>
<keyword evidence="3" id="KW-0426">Late protein</keyword>
<dbReference type="EMBL" id="KX961095">
    <property type="protein sequence ID" value="ARQ79754.1"/>
    <property type="molecule type" value="Genomic_DNA"/>
</dbReference>